<dbReference type="SMART" id="SM00448">
    <property type="entry name" value="REC"/>
    <property type="match status" value="1"/>
</dbReference>
<organism evidence="11 12">
    <name type="scientific">Vagococcus allomyrinae</name>
    <dbReference type="NCBI Taxonomy" id="2794353"/>
    <lineage>
        <taxon>Bacteria</taxon>
        <taxon>Bacillati</taxon>
        <taxon>Bacillota</taxon>
        <taxon>Bacilli</taxon>
        <taxon>Lactobacillales</taxon>
        <taxon>Enterococcaceae</taxon>
        <taxon>Vagococcus</taxon>
    </lineage>
</organism>
<evidence type="ECO:0000256" key="3">
    <source>
        <dbReference type="ARBA" id="ARBA00022553"/>
    </source>
</evidence>
<dbReference type="SUPFAM" id="SSF46689">
    <property type="entry name" value="Homeodomain-like"/>
    <property type="match status" value="1"/>
</dbReference>
<dbReference type="CDD" id="cd17536">
    <property type="entry name" value="REC_YesN-like"/>
    <property type="match status" value="1"/>
</dbReference>
<gene>
    <name evidence="11" type="ORF">I6N95_01465</name>
</gene>
<feature type="domain" description="HTH araC/xylS-type" evidence="9">
    <location>
        <begin position="404"/>
        <end position="502"/>
    </location>
</feature>
<accession>A0A940PA54</accession>
<feature type="domain" description="Response regulatory" evidence="10">
    <location>
        <begin position="2"/>
        <end position="119"/>
    </location>
</feature>
<evidence type="ECO:0000313" key="12">
    <source>
        <dbReference type="Proteomes" id="UP000674938"/>
    </source>
</evidence>
<keyword evidence="6" id="KW-0238">DNA-binding</keyword>
<evidence type="ECO:0000256" key="5">
    <source>
        <dbReference type="ARBA" id="ARBA00023015"/>
    </source>
</evidence>
<evidence type="ECO:0000256" key="4">
    <source>
        <dbReference type="ARBA" id="ARBA00023012"/>
    </source>
</evidence>
<comment type="subcellular location">
    <subcellularLocation>
        <location evidence="1">Cytoplasm</location>
    </subcellularLocation>
</comment>
<dbReference type="PANTHER" id="PTHR42713:SF3">
    <property type="entry name" value="TRANSCRIPTIONAL REGULATORY PROTEIN HPTR"/>
    <property type="match status" value="1"/>
</dbReference>
<dbReference type="RefSeq" id="WP_209524560.1">
    <property type="nucleotide sequence ID" value="NZ_JAEEGA010000001.1"/>
</dbReference>
<dbReference type="PANTHER" id="PTHR42713">
    <property type="entry name" value="HISTIDINE KINASE-RELATED"/>
    <property type="match status" value="1"/>
</dbReference>
<dbReference type="InterPro" id="IPR018060">
    <property type="entry name" value="HTH_AraC"/>
</dbReference>
<evidence type="ECO:0000313" key="11">
    <source>
        <dbReference type="EMBL" id="MBP1039666.1"/>
    </source>
</evidence>
<dbReference type="PRINTS" id="PR00032">
    <property type="entry name" value="HTHARAC"/>
</dbReference>
<dbReference type="Proteomes" id="UP000674938">
    <property type="component" value="Unassembled WGS sequence"/>
</dbReference>
<comment type="caution">
    <text evidence="11">The sequence shown here is derived from an EMBL/GenBank/DDBJ whole genome shotgun (WGS) entry which is preliminary data.</text>
</comment>
<dbReference type="GO" id="GO:0005737">
    <property type="term" value="C:cytoplasm"/>
    <property type="evidence" value="ECO:0007669"/>
    <property type="project" value="UniProtKB-SubCell"/>
</dbReference>
<keyword evidence="12" id="KW-1185">Reference proteome</keyword>
<evidence type="ECO:0000256" key="1">
    <source>
        <dbReference type="ARBA" id="ARBA00004496"/>
    </source>
</evidence>
<dbReference type="InterPro" id="IPR020449">
    <property type="entry name" value="Tscrpt_reg_AraC-type_HTH"/>
</dbReference>
<dbReference type="GO" id="GO:0000160">
    <property type="term" value="P:phosphorelay signal transduction system"/>
    <property type="evidence" value="ECO:0007669"/>
    <property type="project" value="UniProtKB-KW"/>
</dbReference>
<dbReference type="InterPro" id="IPR009057">
    <property type="entry name" value="Homeodomain-like_sf"/>
</dbReference>
<dbReference type="SMART" id="SM00342">
    <property type="entry name" value="HTH_ARAC"/>
    <property type="match status" value="1"/>
</dbReference>
<dbReference type="GO" id="GO:0043565">
    <property type="term" value="F:sequence-specific DNA binding"/>
    <property type="evidence" value="ECO:0007669"/>
    <property type="project" value="InterPro"/>
</dbReference>
<evidence type="ECO:0000256" key="8">
    <source>
        <dbReference type="PROSITE-ProRule" id="PRU00169"/>
    </source>
</evidence>
<dbReference type="InterPro" id="IPR001789">
    <property type="entry name" value="Sig_transdc_resp-reg_receiver"/>
</dbReference>
<keyword evidence="5" id="KW-0805">Transcription regulation</keyword>
<proteinExistence type="predicted"/>
<evidence type="ECO:0000259" key="9">
    <source>
        <dbReference type="PROSITE" id="PS01124"/>
    </source>
</evidence>
<dbReference type="PROSITE" id="PS01124">
    <property type="entry name" value="HTH_ARAC_FAMILY_2"/>
    <property type="match status" value="1"/>
</dbReference>
<dbReference type="EMBL" id="JAEEGA010000001">
    <property type="protein sequence ID" value="MBP1039666.1"/>
    <property type="molecule type" value="Genomic_DNA"/>
</dbReference>
<evidence type="ECO:0000256" key="2">
    <source>
        <dbReference type="ARBA" id="ARBA00022490"/>
    </source>
</evidence>
<keyword evidence="2" id="KW-0963">Cytoplasm</keyword>
<evidence type="ECO:0000256" key="7">
    <source>
        <dbReference type="ARBA" id="ARBA00023163"/>
    </source>
</evidence>
<dbReference type="Pfam" id="PF12833">
    <property type="entry name" value="HTH_18"/>
    <property type="match status" value="1"/>
</dbReference>
<feature type="modified residue" description="4-aspartylphosphate" evidence="8">
    <location>
        <position position="54"/>
    </location>
</feature>
<evidence type="ECO:0000259" key="10">
    <source>
        <dbReference type="PROSITE" id="PS50110"/>
    </source>
</evidence>
<dbReference type="InterPro" id="IPR011006">
    <property type="entry name" value="CheY-like_superfamily"/>
</dbReference>
<dbReference type="PROSITE" id="PS50110">
    <property type="entry name" value="RESPONSE_REGULATORY"/>
    <property type="match status" value="1"/>
</dbReference>
<sequence length="508" mass="58049">MNILVVDDEKLITQGIKQILQETKIGLATIATASSAEEAIQVFHKIKPAIVLSDIRMPGMSGLALISQLKQTSIPFKSIIISSYDDFEYAKEGILLGIENYLIKPVNHVELISTINTTIQKIKNERITKQLWTSNEREIFKDNFLRRILQQSLSIDDYQNWEELLTPFKKWSKLAVTTISLIDNASIEEKEQLLRTLTKAFPSIEHVNLSTSELVLIYDAKTISVTAIKQVIVTCAILPDIFVTFGSSVDTIENIHHSYEQSQKLQPYSLVFGLGQFIAEQDIKKDYPFTEEIITQEELAHLIHDSNLANIRQKLQKLEQHITDSSLGPTDIQNITIGIGLMLHRIAADMGIASHDEVSELRLLMEKITKQKTTKQIFLYLLMEIQAVIAKMTYSETSYSPVIQRILKLINQDLSLHHSLKTLANEFNMNSAYLGQLFQKEVGTGFNQYCHHQRMKQANEQIIHSTEKISDIAKSMGYDDVSYFYRLYKKDYGFTPNKVRANKLLYKK</sequence>
<reference evidence="11" key="1">
    <citation type="submission" date="2020-12" db="EMBL/GenBank/DDBJ databases">
        <title>Vagococcus allomyrinae sp. nov. and Enterococcus lavae sp. nov., isolated from the larvae of Allomyrina dichotoma.</title>
        <authorList>
            <person name="Lee S.D."/>
        </authorList>
    </citation>
    <scope>NUCLEOTIDE SEQUENCE</scope>
    <source>
        <strain evidence="11">BWB3-3</strain>
    </source>
</reference>
<dbReference type="SUPFAM" id="SSF52172">
    <property type="entry name" value="CheY-like"/>
    <property type="match status" value="1"/>
</dbReference>
<keyword evidence="3 8" id="KW-0597">Phosphoprotein</keyword>
<dbReference type="InterPro" id="IPR051552">
    <property type="entry name" value="HptR"/>
</dbReference>
<dbReference type="Gene3D" id="1.10.10.60">
    <property type="entry name" value="Homeodomain-like"/>
    <property type="match status" value="2"/>
</dbReference>
<dbReference type="Gene3D" id="3.40.50.2300">
    <property type="match status" value="1"/>
</dbReference>
<protein>
    <submittedName>
        <fullName evidence="11">Response regulator</fullName>
    </submittedName>
</protein>
<keyword evidence="4" id="KW-0902">Two-component regulatory system</keyword>
<dbReference type="AlphaFoldDB" id="A0A940PA54"/>
<dbReference type="GO" id="GO:0003700">
    <property type="term" value="F:DNA-binding transcription factor activity"/>
    <property type="evidence" value="ECO:0007669"/>
    <property type="project" value="InterPro"/>
</dbReference>
<name>A0A940PA54_9ENTE</name>
<evidence type="ECO:0000256" key="6">
    <source>
        <dbReference type="ARBA" id="ARBA00023125"/>
    </source>
</evidence>
<keyword evidence="7" id="KW-0804">Transcription</keyword>
<dbReference type="Pfam" id="PF00072">
    <property type="entry name" value="Response_reg"/>
    <property type="match status" value="1"/>
</dbReference>